<evidence type="ECO:0000313" key="4">
    <source>
        <dbReference type="Proteomes" id="UP000292564"/>
    </source>
</evidence>
<dbReference type="Pfam" id="PF16170">
    <property type="entry name" value="DUF4873"/>
    <property type="match status" value="1"/>
</dbReference>
<name>A0A4Q7ZD92_9ACTN</name>
<comment type="caution">
    <text evidence="3">The sequence shown here is derived from an EMBL/GenBank/DDBJ whole genome shotgun (WGS) entry which is preliminary data.</text>
</comment>
<evidence type="ECO:0000259" key="2">
    <source>
        <dbReference type="Pfam" id="PF16170"/>
    </source>
</evidence>
<feature type="compositionally biased region" description="Basic and acidic residues" evidence="1">
    <location>
        <begin position="116"/>
        <end position="132"/>
    </location>
</feature>
<dbReference type="RefSeq" id="WP_207229730.1">
    <property type="nucleotide sequence ID" value="NZ_SHKY01000001.1"/>
</dbReference>
<evidence type="ECO:0000256" key="1">
    <source>
        <dbReference type="SAM" id="MobiDB-lite"/>
    </source>
</evidence>
<protein>
    <submittedName>
        <fullName evidence="3">Uncharacterized protein DUF4873</fullName>
    </submittedName>
</protein>
<organism evidence="3 4">
    <name type="scientific">Krasilnikovia cinnamomea</name>
    <dbReference type="NCBI Taxonomy" id="349313"/>
    <lineage>
        <taxon>Bacteria</taxon>
        <taxon>Bacillati</taxon>
        <taxon>Actinomycetota</taxon>
        <taxon>Actinomycetes</taxon>
        <taxon>Micromonosporales</taxon>
        <taxon>Micromonosporaceae</taxon>
        <taxon>Krasilnikovia</taxon>
    </lineage>
</organism>
<proteinExistence type="predicted"/>
<feature type="domain" description="DUF4873" evidence="2">
    <location>
        <begin position="11"/>
        <end position="100"/>
    </location>
</feature>
<dbReference type="AlphaFoldDB" id="A0A4Q7ZD92"/>
<feature type="region of interest" description="Disordered" evidence="1">
    <location>
        <begin position="98"/>
        <end position="132"/>
    </location>
</feature>
<gene>
    <name evidence="3" type="ORF">EV385_0370</name>
</gene>
<accession>A0A4Q7ZD92</accession>
<dbReference type="Proteomes" id="UP000292564">
    <property type="component" value="Unassembled WGS sequence"/>
</dbReference>
<dbReference type="EMBL" id="SHKY01000001">
    <property type="protein sequence ID" value="RZU48652.1"/>
    <property type="molecule type" value="Genomic_DNA"/>
</dbReference>
<dbReference type="InterPro" id="IPR032371">
    <property type="entry name" value="DUF4873"/>
</dbReference>
<reference evidence="3 4" key="1">
    <citation type="submission" date="2019-02" db="EMBL/GenBank/DDBJ databases">
        <title>Sequencing the genomes of 1000 actinobacteria strains.</title>
        <authorList>
            <person name="Klenk H.-P."/>
        </authorList>
    </citation>
    <scope>NUCLEOTIDE SEQUENCE [LARGE SCALE GENOMIC DNA]</scope>
    <source>
        <strain evidence="3 4">DSM 45162</strain>
    </source>
</reference>
<evidence type="ECO:0000313" key="3">
    <source>
        <dbReference type="EMBL" id="RZU48652.1"/>
    </source>
</evidence>
<sequence>MTGLHELSGVDEQYAGVAVLRVDGRDTPVTVRLSARFEPVEGRYRWAGRAGAGDDLHAGFRSGLRDGTLLIGTGPAVAVRLGEPDPWGRLRLTGTGLPPWYRPPGGPQPPVAAAEEGGRLRAGRTEGAEGPY</sequence>
<feature type="compositionally biased region" description="Pro residues" evidence="1">
    <location>
        <begin position="100"/>
        <end position="110"/>
    </location>
</feature>
<keyword evidence="4" id="KW-1185">Reference proteome</keyword>